<dbReference type="EMBL" id="JABSTQ010009160">
    <property type="protein sequence ID" value="KAG0432353.1"/>
    <property type="molecule type" value="Genomic_DNA"/>
</dbReference>
<reference evidence="1 2" key="1">
    <citation type="journal article" date="2020" name="Cell">
        <title>Large-Scale Comparative Analyses of Tick Genomes Elucidate Their Genetic Diversity and Vector Capacities.</title>
        <authorList>
            <consortium name="Tick Genome and Microbiome Consortium (TIGMIC)"/>
            <person name="Jia N."/>
            <person name="Wang J."/>
            <person name="Shi W."/>
            <person name="Du L."/>
            <person name="Sun Y."/>
            <person name="Zhan W."/>
            <person name="Jiang J.F."/>
            <person name="Wang Q."/>
            <person name="Zhang B."/>
            <person name="Ji P."/>
            <person name="Bell-Sakyi L."/>
            <person name="Cui X.M."/>
            <person name="Yuan T.T."/>
            <person name="Jiang B.G."/>
            <person name="Yang W.F."/>
            <person name="Lam T.T."/>
            <person name="Chang Q.C."/>
            <person name="Ding S.J."/>
            <person name="Wang X.J."/>
            <person name="Zhu J.G."/>
            <person name="Ruan X.D."/>
            <person name="Zhao L."/>
            <person name="Wei J.T."/>
            <person name="Ye R.Z."/>
            <person name="Que T.C."/>
            <person name="Du C.H."/>
            <person name="Zhou Y.H."/>
            <person name="Cheng J.X."/>
            <person name="Dai P.F."/>
            <person name="Guo W.B."/>
            <person name="Han X.H."/>
            <person name="Huang E.J."/>
            <person name="Li L.F."/>
            <person name="Wei W."/>
            <person name="Gao Y.C."/>
            <person name="Liu J.Z."/>
            <person name="Shao H.Z."/>
            <person name="Wang X."/>
            <person name="Wang C.C."/>
            <person name="Yang T.C."/>
            <person name="Huo Q.B."/>
            <person name="Li W."/>
            <person name="Chen H.Y."/>
            <person name="Chen S.E."/>
            <person name="Zhou L.G."/>
            <person name="Ni X.B."/>
            <person name="Tian J.H."/>
            <person name="Sheng Y."/>
            <person name="Liu T."/>
            <person name="Pan Y.S."/>
            <person name="Xia L.Y."/>
            <person name="Li J."/>
            <person name="Zhao F."/>
            <person name="Cao W.C."/>
        </authorList>
    </citation>
    <scope>NUCLEOTIDE SEQUENCE [LARGE SCALE GENOMIC DNA]</scope>
    <source>
        <strain evidence="1">Iper-2018</strain>
    </source>
</reference>
<keyword evidence="2" id="KW-1185">Reference proteome</keyword>
<organism evidence="1 2">
    <name type="scientific">Ixodes persulcatus</name>
    <name type="common">Taiga tick</name>
    <dbReference type="NCBI Taxonomy" id="34615"/>
    <lineage>
        <taxon>Eukaryota</taxon>
        <taxon>Metazoa</taxon>
        <taxon>Ecdysozoa</taxon>
        <taxon>Arthropoda</taxon>
        <taxon>Chelicerata</taxon>
        <taxon>Arachnida</taxon>
        <taxon>Acari</taxon>
        <taxon>Parasitiformes</taxon>
        <taxon>Ixodida</taxon>
        <taxon>Ixodoidea</taxon>
        <taxon>Ixodidae</taxon>
        <taxon>Ixodinae</taxon>
        <taxon>Ixodes</taxon>
    </lineage>
</organism>
<proteinExistence type="predicted"/>
<comment type="caution">
    <text evidence="1">The sequence shown here is derived from an EMBL/GenBank/DDBJ whole genome shotgun (WGS) entry which is preliminary data.</text>
</comment>
<gene>
    <name evidence="1" type="ORF">HPB47_020933</name>
</gene>
<sequence>MTRKSKAVMYPRTGKEPRHLQESWRETGDGPSPSTEGRDASRGLATATTACERGDSAEEQRPEQTEAWMQRPLITVRQESRAAEGKEARRLSDRASAAAERGPEPCRRLLSRDVPSLRAAAPDRVPLLRRPLTMGHTLRTPIAPEENKESQTRTWPRSTDSDGALLKSPTGNATVGAGNVRALPKGGNRTKGMLIARNNLRPLPARSTALPKHAETEGNPDSALSDDEDRCGRATHICALRHQARAPTGSEHALSPGGEEEGLASPGCAGQGHPEDKARTFRSKTSSPVDRGIAAYLASTPPPGRLVAPPKCDSSRRGDAERDATVASLVRL</sequence>
<name>A0AC60QE21_IXOPE</name>
<accession>A0AC60QE21</accession>
<evidence type="ECO:0000313" key="2">
    <source>
        <dbReference type="Proteomes" id="UP000805193"/>
    </source>
</evidence>
<dbReference type="Proteomes" id="UP000805193">
    <property type="component" value="Unassembled WGS sequence"/>
</dbReference>
<protein>
    <submittedName>
        <fullName evidence="1">Uncharacterized protein</fullName>
    </submittedName>
</protein>
<evidence type="ECO:0000313" key="1">
    <source>
        <dbReference type="EMBL" id="KAG0432353.1"/>
    </source>
</evidence>